<feature type="coiled-coil region" evidence="1">
    <location>
        <begin position="41"/>
        <end position="75"/>
    </location>
</feature>
<dbReference type="Gramene" id="KOM49032">
    <property type="protein sequence ID" value="KOM49032"/>
    <property type="gene ID" value="LR48_Vigan07g273600"/>
</dbReference>
<evidence type="ECO:0000256" key="1">
    <source>
        <dbReference type="SAM" id="Coils"/>
    </source>
</evidence>
<accession>A0A0L9V2F7</accession>
<keyword evidence="1" id="KW-0175">Coiled coil</keyword>
<protein>
    <submittedName>
        <fullName evidence="2">Uncharacterized protein</fullName>
    </submittedName>
</protein>
<dbReference type="Proteomes" id="UP000053144">
    <property type="component" value="Chromosome 7"/>
</dbReference>
<sequence>MLDDYGASSKEISESIVKASMNTMGEDLKDENKARRKSKHREAIMAALDDQDTLIEELEEELIELEAELVEEKNKDDGGYKHDGGYFTPCAVEDFDNDYAREGGVPNFDNHESVMKDRGQCKRYKSRVCRTPYTGYSPKLD</sequence>
<name>A0A0L9V2F7_PHAAN</name>
<proteinExistence type="predicted"/>
<organism evidence="2 3">
    <name type="scientific">Phaseolus angularis</name>
    <name type="common">Azuki bean</name>
    <name type="synonym">Vigna angularis</name>
    <dbReference type="NCBI Taxonomy" id="3914"/>
    <lineage>
        <taxon>Eukaryota</taxon>
        <taxon>Viridiplantae</taxon>
        <taxon>Streptophyta</taxon>
        <taxon>Embryophyta</taxon>
        <taxon>Tracheophyta</taxon>
        <taxon>Spermatophyta</taxon>
        <taxon>Magnoliopsida</taxon>
        <taxon>eudicotyledons</taxon>
        <taxon>Gunneridae</taxon>
        <taxon>Pentapetalae</taxon>
        <taxon>rosids</taxon>
        <taxon>fabids</taxon>
        <taxon>Fabales</taxon>
        <taxon>Fabaceae</taxon>
        <taxon>Papilionoideae</taxon>
        <taxon>50 kb inversion clade</taxon>
        <taxon>NPAAA clade</taxon>
        <taxon>indigoferoid/millettioid clade</taxon>
        <taxon>Phaseoleae</taxon>
        <taxon>Vigna</taxon>
    </lineage>
</organism>
<evidence type="ECO:0000313" key="2">
    <source>
        <dbReference type="EMBL" id="KOM49032.1"/>
    </source>
</evidence>
<dbReference type="EMBL" id="CM003377">
    <property type="protein sequence ID" value="KOM49032.1"/>
    <property type="molecule type" value="Genomic_DNA"/>
</dbReference>
<reference evidence="3" key="1">
    <citation type="journal article" date="2015" name="Proc. Natl. Acad. Sci. U.S.A.">
        <title>Genome sequencing of adzuki bean (Vigna angularis) provides insight into high starch and low fat accumulation and domestication.</title>
        <authorList>
            <person name="Yang K."/>
            <person name="Tian Z."/>
            <person name="Chen C."/>
            <person name="Luo L."/>
            <person name="Zhao B."/>
            <person name="Wang Z."/>
            <person name="Yu L."/>
            <person name="Li Y."/>
            <person name="Sun Y."/>
            <person name="Li W."/>
            <person name="Chen Y."/>
            <person name="Li Y."/>
            <person name="Zhang Y."/>
            <person name="Ai D."/>
            <person name="Zhao J."/>
            <person name="Shang C."/>
            <person name="Ma Y."/>
            <person name="Wu B."/>
            <person name="Wang M."/>
            <person name="Gao L."/>
            <person name="Sun D."/>
            <person name="Zhang P."/>
            <person name="Guo F."/>
            <person name="Wang W."/>
            <person name="Li Y."/>
            <person name="Wang J."/>
            <person name="Varshney R.K."/>
            <person name="Wang J."/>
            <person name="Ling H.Q."/>
            <person name="Wan P."/>
        </authorList>
    </citation>
    <scope>NUCLEOTIDE SEQUENCE</scope>
    <source>
        <strain evidence="3">cv. Jingnong 6</strain>
    </source>
</reference>
<evidence type="ECO:0000313" key="3">
    <source>
        <dbReference type="Proteomes" id="UP000053144"/>
    </source>
</evidence>
<gene>
    <name evidence="2" type="ORF">LR48_Vigan07g273600</name>
</gene>
<dbReference type="AlphaFoldDB" id="A0A0L9V2F7"/>